<organism evidence="1">
    <name type="scientific">Medicago truncatula</name>
    <name type="common">Barrel medic</name>
    <name type="synonym">Medicago tribuloides</name>
    <dbReference type="NCBI Taxonomy" id="3880"/>
    <lineage>
        <taxon>Eukaryota</taxon>
        <taxon>Viridiplantae</taxon>
        <taxon>Streptophyta</taxon>
        <taxon>Embryophyta</taxon>
        <taxon>Tracheophyta</taxon>
        <taxon>Spermatophyta</taxon>
        <taxon>Magnoliopsida</taxon>
        <taxon>eudicotyledons</taxon>
        <taxon>Gunneridae</taxon>
        <taxon>Pentapetalae</taxon>
        <taxon>rosids</taxon>
        <taxon>fabids</taxon>
        <taxon>Fabales</taxon>
        <taxon>Fabaceae</taxon>
        <taxon>Papilionoideae</taxon>
        <taxon>50 kb inversion clade</taxon>
        <taxon>NPAAA clade</taxon>
        <taxon>Hologalegina</taxon>
        <taxon>IRL clade</taxon>
        <taxon>Trifolieae</taxon>
        <taxon>Medicago</taxon>
    </lineage>
</organism>
<reference evidence="1" key="1">
    <citation type="submission" date="2012-05" db="EMBL/GenBank/DDBJ databases">
        <authorList>
            <person name="Krishnakumar V."/>
            <person name="Cheung F."/>
            <person name="Xiao Y."/>
            <person name="Chan A."/>
            <person name="Moskal W.A."/>
            <person name="Town C.D."/>
        </authorList>
    </citation>
    <scope>NUCLEOTIDE SEQUENCE</scope>
</reference>
<proteinExistence type="evidence at transcript level"/>
<name>I3SB60_MEDTR</name>
<dbReference type="AlphaFoldDB" id="I3SB60"/>
<dbReference type="EMBL" id="BT137707">
    <property type="protein sequence ID" value="AFK37502.1"/>
    <property type="molecule type" value="mRNA"/>
</dbReference>
<evidence type="ECO:0000313" key="1">
    <source>
        <dbReference type="EMBL" id="AFK37502.1"/>
    </source>
</evidence>
<sequence>MLRYNILNSKTRCCILKLLECKLTEHRPVTNLTSIIIFSIWSFKNRRLNLRTHTTWNESRTLNPHFDLLKSHLKVTKNLFHFQ</sequence>
<protein>
    <submittedName>
        <fullName evidence="1">Uncharacterized protein</fullName>
    </submittedName>
</protein>
<accession>I3SB60</accession>